<dbReference type="CTD" id="9802994"/>
<sequence length="364" mass="43773">MMEPEEVYRLSLCSHRMYSILTSSKLEIDAFHVRFSSRYIRVCITKSGKNSLIYFTYYKEFMDISQVIFRFLNLRAMFFFNLSFLPNDVFEIYNRIISLYSCPHIRWVFDLDQLWLEDLHEYLDIALAGKCHRLSFYNGTISRELLTELMDKTPVTTKLEITSNMPVEFQHPNAFKYKTIDYSEARWATLDDLKSVRNEWIVDLKSTNFDCHDINEFLKYWVNCDEAMLTRLTLQLKEDTVIDDIVLLDKLTVLLYYYKDLPHFVIKVKKITNEKLVVGHFEPKEDNRINFSVWSANEFPGVFDLLEMLEKIKELENELLRMEESEEVIDWREQNKRRREIPLEVEKLRRLMEEKDDFGFIYVS</sequence>
<dbReference type="InterPro" id="IPR012885">
    <property type="entry name" value="F-box_Sdz-33"/>
</dbReference>
<dbReference type="PANTHER" id="PTHR21503:SF8">
    <property type="entry name" value="F-BOX ASSOCIATED DOMAIN-CONTAINING PROTEIN-RELATED"/>
    <property type="match status" value="1"/>
</dbReference>
<dbReference type="KEGG" id="crq:GCK72_004707"/>
<name>A0A6A5HC55_CAERE</name>
<evidence type="ECO:0000259" key="1">
    <source>
        <dbReference type="Pfam" id="PF07735"/>
    </source>
</evidence>
<dbReference type="EMBL" id="WUAV01000002">
    <property type="protein sequence ID" value="KAF1764757.1"/>
    <property type="molecule type" value="Genomic_DNA"/>
</dbReference>
<proteinExistence type="predicted"/>
<reference evidence="2 3" key="1">
    <citation type="submission" date="2019-12" db="EMBL/GenBank/DDBJ databases">
        <title>Chromosome-level assembly of the Caenorhabditis remanei genome.</title>
        <authorList>
            <person name="Teterina A.A."/>
            <person name="Willis J.H."/>
            <person name="Phillips P.C."/>
        </authorList>
    </citation>
    <scope>NUCLEOTIDE SEQUENCE [LARGE SCALE GENOMIC DNA]</scope>
    <source>
        <strain evidence="2 3">PX506</strain>
        <tissue evidence="2">Whole organism</tissue>
    </source>
</reference>
<feature type="domain" description="Sdz-33 F-box" evidence="1">
    <location>
        <begin position="176"/>
        <end position="232"/>
    </location>
</feature>
<protein>
    <recommendedName>
        <fullName evidence="1">Sdz-33 F-box domain-containing protein</fullName>
    </recommendedName>
</protein>
<dbReference type="GeneID" id="9802994"/>
<organism evidence="2 3">
    <name type="scientific">Caenorhabditis remanei</name>
    <name type="common">Caenorhabditis vulgaris</name>
    <dbReference type="NCBI Taxonomy" id="31234"/>
    <lineage>
        <taxon>Eukaryota</taxon>
        <taxon>Metazoa</taxon>
        <taxon>Ecdysozoa</taxon>
        <taxon>Nematoda</taxon>
        <taxon>Chromadorea</taxon>
        <taxon>Rhabditida</taxon>
        <taxon>Rhabditina</taxon>
        <taxon>Rhabditomorpha</taxon>
        <taxon>Rhabditoidea</taxon>
        <taxon>Rhabditidae</taxon>
        <taxon>Peloderinae</taxon>
        <taxon>Caenorhabditis</taxon>
    </lineage>
</organism>
<dbReference type="PANTHER" id="PTHR21503">
    <property type="entry name" value="F-BOX-CONTAINING HYPOTHETICAL PROTEIN C.ELEGANS"/>
    <property type="match status" value="1"/>
</dbReference>
<evidence type="ECO:0000313" key="3">
    <source>
        <dbReference type="Proteomes" id="UP000483820"/>
    </source>
</evidence>
<dbReference type="AlphaFoldDB" id="A0A6A5HC55"/>
<dbReference type="Pfam" id="PF07735">
    <property type="entry name" value="FBA_2"/>
    <property type="match status" value="1"/>
</dbReference>
<gene>
    <name evidence="2" type="ORF">GCK72_004707</name>
</gene>
<dbReference type="Proteomes" id="UP000483820">
    <property type="component" value="Chromosome II"/>
</dbReference>
<accession>A0A6A5HC55</accession>
<evidence type="ECO:0000313" key="2">
    <source>
        <dbReference type="EMBL" id="KAF1764757.1"/>
    </source>
</evidence>
<comment type="caution">
    <text evidence="2">The sequence shown here is derived from an EMBL/GenBank/DDBJ whole genome shotgun (WGS) entry which is preliminary data.</text>
</comment>
<dbReference type="RefSeq" id="XP_003104253.2">
    <property type="nucleotide sequence ID" value="XM_003104205.2"/>
</dbReference>